<evidence type="ECO:0000256" key="19">
    <source>
        <dbReference type="ARBA" id="ARBA00031927"/>
    </source>
</evidence>
<comment type="catalytic activity">
    <reaction evidence="13">
        <text>2-oxo-ATP + H2O = 2-oxo-AMP + diphosphate + H(+)</text>
        <dbReference type="Rhea" id="RHEA:67392"/>
        <dbReference type="ChEBI" id="CHEBI:15377"/>
        <dbReference type="ChEBI" id="CHEBI:15378"/>
        <dbReference type="ChEBI" id="CHEBI:33019"/>
        <dbReference type="ChEBI" id="CHEBI:71395"/>
        <dbReference type="ChEBI" id="CHEBI:172878"/>
    </reaction>
    <physiologicalReaction direction="left-to-right" evidence="13">
        <dbReference type="Rhea" id="RHEA:67393"/>
    </physiologicalReaction>
</comment>
<dbReference type="CDD" id="cd03427">
    <property type="entry name" value="NUDIX_MTH1_Nudt1"/>
    <property type="match status" value="1"/>
</dbReference>
<keyword evidence="9" id="KW-0694">RNA-binding</keyword>
<evidence type="ECO:0000256" key="13">
    <source>
        <dbReference type="ARBA" id="ARBA00024596"/>
    </source>
</evidence>
<dbReference type="PROSITE" id="PS51462">
    <property type="entry name" value="NUDIX"/>
    <property type="match status" value="1"/>
</dbReference>
<comment type="catalytic activity">
    <reaction evidence="12">
        <text>8-oxo-dGTP + H2O = 8-oxo-dGMP + diphosphate + H(+)</text>
        <dbReference type="Rhea" id="RHEA:31575"/>
        <dbReference type="ChEBI" id="CHEBI:15377"/>
        <dbReference type="ChEBI" id="CHEBI:15378"/>
        <dbReference type="ChEBI" id="CHEBI:33019"/>
        <dbReference type="ChEBI" id="CHEBI:63224"/>
        <dbReference type="ChEBI" id="CHEBI:77896"/>
    </reaction>
    <physiologicalReaction direction="left-to-right" evidence="12">
        <dbReference type="Rhea" id="RHEA:31576"/>
    </physiologicalReaction>
</comment>
<evidence type="ECO:0000256" key="21">
    <source>
        <dbReference type="ARBA" id="ARBA00048002"/>
    </source>
</evidence>
<evidence type="ECO:0000256" key="10">
    <source>
        <dbReference type="ARBA" id="ARBA00024448"/>
    </source>
</evidence>
<evidence type="ECO:0000256" key="20">
    <source>
        <dbReference type="ARBA" id="ARBA00032071"/>
    </source>
</evidence>
<dbReference type="PRINTS" id="PR01403">
    <property type="entry name" value="8OXTPHPHTASE"/>
</dbReference>
<dbReference type="AlphaFoldDB" id="A0A2H0UKM0"/>
<keyword evidence="5" id="KW-0963">Cytoplasm</keyword>
<evidence type="ECO:0000256" key="2">
    <source>
        <dbReference type="ARBA" id="ARBA00004496"/>
    </source>
</evidence>
<comment type="catalytic activity">
    <reaction evidence="21">
        <text>N(6)-methyl-ATP + H2O = N(6)-methyl-AMP + diphosphate + H(+)</text>
        <dbReference type="Rhea" id="RHEA:67608"/>
        <dbReference type="ChEBI" id="CHEBI:15377"/>
        <dbReference type="ChEBI" id="CHEBI:15378"/>
        <dbReference type="ChEBI" id="CHEBI:33019"/>
        <dbReference type="ChEBI" id="CHEBI:144842"/>
        <dbReference type="ChEBI" id="CHEBI:172873"/>
    </reaction>
    <physiologicalReaction direction="left-to-right" evidence="21">
        <dbReference type="Rhea" id="RHEA:67609"/>
    </physiologicalReaction>
</comment>
<dbReference type="GO" id="GO:0008413">
    <property type="term" value="F:8-oxo-7,8-dihydroguanosine triphosphate pyrophosphatase activity"/>
    <property type="evidence" value="ECO:0007669"/>
    <property type="project" value="InterPro"/>
</dbReference>
<dbReference type="GO" id="GO:0005737">
    <property type="term" value="C:cytoplasm"/>
    <property type="evidence" value="ECO:0007669"/>
    <property type="project" value="UniProtKB-SubCell"/>
</dbReference>
<dbReference type="SUPFAM" id="SSF55811">
    <property type="entry name" value="Nudix"/>
    <property type="match status" value="1"/>
</dbReference>
<evidence type="ECO:0000256" key="16">
    <source>
        <dbReference type="ARBA" id="ARBA00029673"/>
    </source>
</evidence>
<evidence type="ECO:0000256" key="15">
    <source>
        <dbReference type="ARBA" id="ARBA00026218"/>
    </source>
</evidence>
<evidence type="ECO:0000256" key="4">
    <source>
        <dbReference type="ARBA" id="ARBA00011245"/>
    </source>
</evidence>
<comment type="cofactor">
    <cofactor evidence="1">
        <name>Mg(2+)</name>
        <dbReference type="ChEBI" id="CHEBI:18420"/>
    </cofactor>
</comment>
<comment type="similarity">
    <text evidence="3 25">Belongs to the Nudix hydrolase family.</text>
</comment>
<dbReference type="InterPro" id="IPR015797">
    <property type="entry name" value="NUDIX_hydrolase-like_dom_sf"/>
</dbReference>
<dbReference type="GO" id="GO:0008828">
    <property type="term" value="F:dATP diphosphatase activity"/>
    <property type="evidence" value="ECO:0007669"/>
    <property type="project" value="UniProtKB-EC"/>
</dbReference>
<evidence type="ECO:0000256" key="25">
    <source>
        <dbReference type="RuleBase" id="RU003476"/>
    </source>
</evidence>
<evidence type="ECO:0000256" key="9">
    <source>
        <dbReference type="ARBA" id="ARBA00022884"/>
    </source>
</evidence>
<feature type="domain" description="Nudix hydrolase" evidence="26">
    <location>
        <begin position="1"/>
        <end position="136"/>
    </location>
</feature>
<evidence type="ECO:0000256" key="8">
    <source>
        <dbReference type="ARBA" id="ARBA00022842"/>
    </source>
</evidence>
<comment type="catalytic activity">
    <reaction evidence="22">
        <text>O(6)-methyl-dGTP + H2O = O(6)-methyl-dGMP + diphosphate + H(+)</text>
        <dbReference type="Rhea" id="RHEA:67600"/>
        <dbReference type="ChEBI" id="CHEBI:15377"/>
        <dbReference type="ChEBI" id="CHEBI:15378"/>
        <dbReference type="ChEBI" id="CHEBI:33019"/>
        <dbReference type="ChEBI" id="CHEBI:169974"/>
        <dbReference type="ChEBI" id="CHEBI:169975"/>
    </reaction>
    <physiologicalReaction direction="left-to-right" evidence="22">
        <dbReference type="Rhea" id="RHEA:67601"/>
    </physiologicalReaction>
</comment>
<name>A0A2H0UKM0_9BACT</name>
<evidence type="ECO:0000256" key="23">
    <source>
        <dbReference type="ARBA" id="ARBA00049032"/>
    </source>
</evidence>
<dbReference type="EC" id="3.6.1.56" evidence="14"/>
<evidence type="ECO:0000256" key="1">
    <source>
        <dbReference type="ARBA" id="ARBA00001946"/>
    </source>
</evidence>
<reference evidence="28" key="1">
    <citation type="submission" date="2017-09" db="EMBL/GenBank/DDBJ databases">
        <title>Depth-based differentiation of microbial function through sediment-hosted aquifers and enrichment of novel symbionts in the deep terrestrial subsurface.</title>
        <authorList>
            <person name="Probst A.J."/>
            <person name="Ladd B."/>
            <person name="Jarett J.K."/>
            <person name="Geller-Mcgrath D.E."/>
            <person name="Sieber C.M.K."/>
            <person name="Emerson J.B."/>
            <person name="Anantharaman K."/>
            <person name="Thomas B.C."/>
            <person name="Malmstrom R."/>
            <person name="Stieglmeier M."/>
            <person name="Klingl A."/>
            <person name="Woyke T."/>
            <person name="Ryan C.M."/>
            <person name="Banfield J.F."/>
        </authorList>
    </citation>
    <scope>NUCLEOTIDE SEQUENCE [LARGE SCALE GENOMIC DNA]</scope>
</reference>
<proteinExistence type="inferred from homology"/>
<keyword evidence="6" id="KW-0479">Metal-binding</keyword>
<evidence type="ECO:0000313" key="27">
    <source>
        <dbReference type="EMBL" id="PIR86954.1"/>
    </source>
</evidence>
<comment type="subunit">
    <text evidence="4">Monomer.</text>
</comment>
<evidence type="ECO:0000256" key="17">
    <source>
        <dbReference type="ARBA" id="ARBA00030634"/>
    </source>
</evidence>
<evidence type="ECO:0000256" key="7">
    <source>
        <dbReference type="ARBA" id="ARBA00022801"/>
    </source>
</evidence>
<protein>
    <recommendedName>
        <fullName evidence="15">Oxidized purine nucleoside triphosphate hydrolase</fullName>
        <ecNumber evidence="14">3.6.1.56</ecNumber>
    </recommendedName>
    <alternativeName>
        <fullName evidence="19">2-hydroxy-dATP diphosphatase</fullName>
    </alternativeName>
    <alternativeName>
        <fullName evidence="18">7,8-dihydro-8-oxoguanine triphosphatase</fullName>
    </alternativeName>
    <alternativeName>
        <fullName evidence="17">8-oxo-dGTPase</fullName>
    </alternativeName>
    <alternativeName>
        <fullName evidence="20">Methylated purine nucleoside triphosphate hydrolase</fullName>
    </alternativeName>
    <alternativeName>
        <fullName evidence="16">Nucleoside diphosphate-linked moiety X motif 1</fullName>
    </alternativeName>
</protein>
<evidence type="ECO:0000256" key="22">
    <source>
        <dbReference type="ARBA" id="ARBA00048894"/>
    </source>
</evidence>
<comment type="subcellular location">
    <subcellularLocation>
        <location evidence="2">Cytoplasm</location>
    </subcellularLocation>
</comment>
<evidence type="ECO:0000256" key="24">
    <source>
        <dbReference type="ARBA" id="ARBA00053094"/>
    </source>
</evidence>
<comment type="catalytic activity">
    <reaction evidence="11">
        <text>2-oxo-dATP + H2O = 2-oxo-dAMP + diphosphate + H(+)</text>
        <dbReference type="Rhea" id="RHEA:31583"/>
        <dbReference type="ChEBI" id="CHEBI:15377"/>
        <dbReference type="ChEBI" id="CHEBI:15378"/>
        <dbReference type="ChEBI" id="CHEBI:33019"/>
        <dbReference type="ChEBI" id="CHEBI:63212"/>
        <dbReference type="ChEBI" id="CHEBI:77897"/>
        <dbReference type="EC" id="3.6.1.56"/>
    </reaction>
    <physiologicalReaction direction="left-to-right" evidence="11">
        <dbReference type="Rhea" id="RHEA:31584"/>
    </physiologicalReaction>
</comment>
<accession>A0A2H0UKM0</accession>
<dbReference type="InterPro" id="IPR003563">
    <property type="entry name" value="8ODP"/>
</dbReference>
<evidence type="ECO:0000313" key="28">
    <source>
        <dbReference type="Proteomes" id="UP000229526"/>
    </source>
</evidence>
<dbReference type="InterPro" id="IPR000086">
    <property type="entry name" value="NUDIX_hydrolase_dom"/>
</dbReference>
<evidence type="ECO:0000256" key="6">
    <source>
        <dbReference type="ARBA" id="ARBA00022723"/>
    </source>
</evidence>
<sequence>MKQLTLCLIHEHLPDNGAGPRVLLGMKKRGFGEGRWNGFGGKVDDGETIEEAALREIREECGIEATEIDKRGVLIFNFQDDTKIGEVHVFHITKYTGEPIESEEMRPQWFTIDEIPFSQMWPDDEHWLPLFLAGKKFRGRFLFDKPSTNDYTSQILEKELIEVEKL</sequence>
<dbReference type="EMBL" id="PFBD01000022">
    <property type="protein sequence ID" value="PIR86954.1"/>
    <property type="molecule type" value="Genomic_DNA"/>
</dbReference>
<dbReference type="PRINTS" id="PR00502">
    <property type="entry name" value="NUDIXFAMILY"/>
</dbReference>
<keyword evidence="7 25" id="KW-0378">Hydrolase</keyword>
<comment type="function">
    <text evidence="24">Oxidized purine nucleoside triphosphate hydrolase which is a prominent sanitizer of the oxidized nucleotide pool. Catalyzes the hydrolysis of 2-oxo-dATP (2-hydroxy-dATP) into 2-oxo-dAMP. Also has a significant hydrolase activity toward 2-oxo-ATP, 8-oxo-dGTP and 8-oxo-dATP. Through the hydrolysis of oxidized purine nucleoside triphosphates, prevents their incorporation into DNA and the subsequent transversions A:T to C:G and G:C to T:A. Also catalyzes the hydrolysis of methylated purine nucleoside triphosphate preventing their integration into DNA. Through this antimutagenic activity protects cells from oxidative stress.</text>
</comment>
<evidence type="ECO:0000259" key="26">
    <source>
        <dbReference type="PROSITE" id="PS51462"/>
    </source>
</evidence>
<dbReference type="Pfam" id="PF00293">
    <property type="entry name" value="NUDIX"/>
    <property type="match status" value="1"/>
</dbReference>
<evidence type="ECO:0000256" key="18">
    <source>
        <dbReference type="ARBA" id="ARBA00030682"/>
    </source>
</evidence>
<dbReference type="PROSITE" id="PS00893">
    <property type="entry name" value="NUDIX_BOX"/>
    <property type="match status" value="1"/>
</dbReference>
<comment type="catalytic activity">
    <reaction evidence="10">
        <text>8-oxo-dATP + H2O = 8-oxo-dAMP + diphosphate + H(+)</text>
        <dbReference type="Rhea" id="RHEA:65396"/>
        <dbReference type="ChEBI" id="CHEBI:15377"/>
        <dbReference type="ChEBI" id="CHEBI:15378"/>
        <dbReference type="ChEBI" id="CHEBI:33019"/>
        <dbReference type="ChEBI" id="CHEBI:71361"/>
        <dbReference type="ChEBI" id="CHEBI:172871"/>
    </reaction>
    <physiologicalReaction direction="left-to-right" evidence="10">
        <dbReference type="Rhea" id="RHEA:65397"/>
    </physiologicalReaction>
</comment>
<comment type="caution">
    <text evidence="27">The sequence shown here is derived from an EMBL/GenBank/DDBJ whole genome shotgun (WGS) entry which is preliminary data.</text>
</comment>
<dbReference type="Proteomes" id="UP000229526">
    <property type="component" value="Unassembled WGS sequence"/>
</dbReference>
<dbReference type="InterPro" id="IPR020476">
    <property type="entry name" value="Nudix_hydrolase"/>
</dbReference>
<dbReference type="Gene3D" id="3.90.79.10">
    <property type="entry name" value="Nucleoside Triphosphate Pyrophosphohydrolase"/>
    <property type="match status" value="1"/>
</dbReference>
<organism evidence="27 28">
    <name type="scientific">Candidatus Harrisonbacteria bacterium CG10_big_fil_rev_8_21_14_0_10_49_15</name>
    <dbReference type="NCBI Taxonomy" id="1974587"/>
    <lineage>
        <taxon>Bacteria</taxon>
        <taxon>Candidatus Harrisoniibacteriota</taxon>
    </lineage>
</organism>
<evidence type="ECO:0000256" key="14">
    <source>
        <dbReference type="ARBA" id="ARBA00026103"/>
    </source>
</evidence>
<evidence type="ECO:0000256" key="12">
    <source>
        <dbReference type="ARBA" id="ARBA00024486"/>
    </source>
</evidence>
<evidence type="ECO:0000256" key="3">
    <source>
        <dbReference type="ARBA" id="ARBA00005582"/>
    </source>
</evidence>
<evidence type="ECO:0000256" key="5">
    <source>
        <dbReference type="ARBA" id="ARBA00022490"/>
    </source>
</evidence>
<gene>
    <name evidence="27" type="ORF">COU11_02985</name>
</gene>
<dbReference type="GO" id="GO:0046872">
    <property type="term" value="F:metal ion binding"/>
    <property type="evidence" value="ECO:0007669"/>
    <property type="project" value="UniProtKB-KW"/>
</dbReference>
<keyword evidence="8" id="KW-0460">Magnesium</keyword>
<dbReference type="GO" id="GO:0042262">
    <property type="term" value="P:DNA protection"/>
    <property type="evidence" value="ECO:0007669"/>
    <property type="project" value="InterPro"/>
</dbReference>
<dbReference type="PANTHER" id="PTHR43758:SF2">
    <property type="entry name" value="OXIDIZED PURINE NUCLEOSIDE TRIPHOSPHATE HYDROLASE"/>
    <property type="match status" value="1"/>
</dbReference>
<dbReference type="GO" id="GO:0003723">
    <property type="term" value="F:RNA binding"/>
    <property type="evidence" value="ECO:0007669"/>
    <property type="project" value="UniProtKB-KW"/>
</dbReference>
<dbReference type="InterPro" id="IPR020084">
    <property type="entry name" value="NUDIX_hydrolase_CS"/>
</dbReference>
<evidence type="ECO:0000256" key="11">
    <source>
        <dbReference type="ARBA" id="ARBA00024459"/>
    </source>
</evidence>
<dbReference type="PANTHER" id="PTHR43758">
    <property type="entry name" value="7,8-DIHYDRO-8-OXOGUANINE TRIPHOSPHATASE"/>
    <property type="match status" value="1"/>
</dbReference>
<comment type="catalytic activity">
    <reaction evidence="23">
        <text>N(6)-methyl-dATP + H2O = N(6)-methyl-dAMP + diphosphate + H(+)</text>
        <dbReference type="Rhea" id="RHEA:67604"/>
        <dbReference type="ChEBI" id="CHEBI:15377"/>
        <dbReference type="ChEBI" id="CHEBI:15378"/>
        <dbReference type="ChEBI" id="CHEBI:33019"/>
        <dbReference type="ChEBI" id="CHEBI:169976"/>
        <dbReference type="ChEBI" id="CHEBI:172872"/>
    </reaction>
    <physiologicalReaction direction="left-to-right" evidence="23">
        <dbReference type="Rhea" id="RHEA:67605"/>
    </physiologicalReaction>
</comment>